<dbReference type="Proteomes" id="UP000291084">
    <property type="component" value="Chromosome 8"/>
</dbReference>
<sequence>MEPFASMELERMLGTNCRLNLVSELLKLGALVLLPCPQLPLPLPLFAAIEVNGGPERALWLELRVVDSHAHHHS</sequence>
<protein>
    <submittedName>
        <fullName evidence="1">Uncharacterized protein</fullName>
    </submittedName>
</protein>
<proteinExistence type="predicted"/>
<name>A0A0S3SNW9_PHAAN</name>
<accession>A0A0S3SNW9</accession>
<dbReference type="AlphaFoldDB" id="A0A0S3SNW9"/>
<gene>
    <name evidence="1" type="primary">Vigan.08G117100</name>
    <name evidence="1" type="ORF">VIGAN_08117100</name>
</gene>
<evidence type="ECO:0000313" key="1">
    <source>
        <dbReference type="EMBL" id="BAT94558.1"/>
    </source>
</evidence>
<dbReference type="EMBL" id="AP015041">
    <property type="protein sequence ID" value="BAT94558.1"/>
    <property type="molecule type" value="Genomic_DNA"/>
</dbReference>
<organism evidence="1 2">
    <name type="scientific">Vigna angularis var. angularis</name>
    <dbReference type="NCBI Taxonomy" id="157739"/>
    <lineage>
        <taxon>Eukaryota</taxon>
        <taxon>Viridiplantae</taxon>
        <taxon>Streptophyta</taxon>
        <taxon>Embryophyta</taxon>
        <taxon>Tracheophyta</taxon>
        <taxon>Spermatophyta</taxon>
        <taxon>Magnoliopsida</taxon>
        <taxon>eudicotyledons</taxon>
        <taxon>Gunneridae</taxon>
        <taxon>Pentapetalae</taxon>
        <taxon>rosids</taxon>
        <taxon>fabids</taxon>
        <taxon>Fabales</taxon>
        <taxon>Fabaceae</taxon>
        <taxon>Papilionoideae</taxon>
        <taxon>50 kb inversion clade</taxon>
        <taxon>NPAAA clade</taxon>
        <taxon>indigoferoid/millettioid clade</taxon>
        <taxon>Phaseoleae</taxon>
        <taxon>Vigna</taxon>
    </lineage>
</organism>
<reference evidence="1 2" key="1">
    <citation type="journal article" date="2015" name="Sci. Rep.">
        <title>The power of single molecule real-time sequencing technology in the de novo assembly of a eukaryotic genome.</title>
        <authorList>
            <person name="Sakai H."/>
            <person name="Naito K."/>
            <person name="Ogiso-Tanaka E."/>
            <person name="Takahashi Y."/>
            <person name="Iseki K."/>
            <person name="Muto C."/>
            <person name="Satou K."/>
            <person name="Teruya K."/>
            <person name="Shiroma A."/>
            <person name="Shimoji M."/>
            <person name="Hirano T."/>
            <person name="Itoh T."/>
            <person name="Kaga A."/>
            <person name="Tomooka N."/>
        </authorList>
    </citation>
    <scope>NUCLEOTIDE SEQUENCE [LARGE SCALE GENOMIC DNA]</scope>
    <source>
        <strain evidence="2">cv. Shumari</strain>
    </source>
</reference>
<evidence type="ECO:0000313" key="2">
    <source>
        <dbReference type="Proteomes" id="UP000291084"/>
    </source>
</evidence>
<keyword evidence="2" id="KW-1185">Reference proteome</keyword>